<gene>
    <name evidence="2" type="ORF">A2876_03655</name>
</gene>
<dbReference type="Gene3D" id="3.30.460.10">
    <property type="entry name" value="Beta Polymerase, domain 2"/>
    <property type="match status" value="1"/>
</dbReference>
<dbReference type="InterPro" id="IPR041633">
    <property type="entry name" value="Polbeta"/>
</dbReference>
<dbReference type="AlphaFoldDB" id="A0A1F4YG96"/>
<evidence type="ECO:0000313" key="3">
    <source>
        <dbReference type="Proteomes" id="UP000178176"/>
    </source>
</evidence>
<dbReference type="InterPro" id="IPR043519">
    <property type="entry name" value="NT_sf"/>
</dbReference>
<feature type="domain" description="Polymerase beta nucleotidyltransferase" evidence="1">
    <location>
        <begin position="21"/>
        <end position="92"/>
    </location>
</feature>
<dbReference type="SUPFAM" id="SSF81301">
    <property type="entry name" value="Nucleotidyltransferase"/>
    <property type="match status" value="1"/>
</dbReference>
<reference evidence="2 3" key="1">
    <citation type="journal article" date="2016" name="Nat. Commun.">
        <title>Thousands of microbial genomes shed light on interconnected biogeochemical processes in an aquifer system.</title>
        <authorList>
            <person name="Anantharaman K."/>
            <person name="Brown C.T."/>
            <person name="Hug L.A."/>
            <person name="Sharon I."/>
            <person name="Castelle C.J."/>
            <person name="Probst A.J."/>
            <person name="Thomas B.C."/>
            <person name="Singh A."/>
            <person name="Wilkins M.J."/>
            <person name="Karaoz U."/>
            <person name="Brodie E.L."/>
            <person name="Williams K.H."/>
            <person name="Hubbard S.S."/>
            <person name="Banfield J.F."/>
        </authorList>
    </citation>
    <scope>NUCLEOTIDE SEQUENCE [LARGE SCALE GENOMIC DNA]</scope>
</reference>
<dbReference type="Pfam" id="PF18765">
    <property type="entry name" value="Polbeta"/>
    <property type="match status" value="1"/>
</dbReference>
<dbReference type="CDD" id="cd05403">
    <property type="entry name" value="NT_KNTase_like"/>
    <property type="match status" value="1"/>
</dbReference>
<organism evidence="2 3">
    <name type="scientific">Candidatus Amesbacteria bacterium RIFCSPHIGHO2_01_FULL_48_32b</name>
    <dbReference type="NCBI Taxonomy" id="1797253"/>
    <lineage>
        <taxon>Bacteria</taxon>
        <taxon>Candidatus Amesiibacteriota</taxon>
    </lineage>
</organism>
<evidence type="ECO:0000313" key="2">
    <source>
        <dbReference type="EMBL" id="OGC92908.1"/>
    </source>
</evidence>
<proteinExistence type="predicted"/>
<name>A0A1F4YG96_9BACT</name>
<comment type="caution">
    <text evidence="2">The sequence shown here is derived from an EMBL/GenBank/DDBJ whole genome shotgun (WGS) entry which is preliminary data.</text>
</comment>
<evidence type="ECO:0000259" key="1">
    <source>
        <dbReference type="Pfam" id="PF18765"/>
    </source>
</evidence>
<accession>A0A1F4YG96</accession>
<dbReference type="Proteomes" id="UP000178176">
    <property type="component" value="Unassembled WGS sequence"/>
</dbReference>
<protein>
    <recommendedName>
        <fullName evidence="1">Polymerase beta nucleotidyltransferase domain-containing protein</fullName>
    </recommendedName>
</protein>
<sequence>MLDDKNQIIIKNIINSHLPDSSYKAFVFGSRAAGSSRPFSDIDLGILGSKPVPSRNYIELIEALEDSDLPYRADVVDFALVSDKFKKQALANIIEL</sequence>
<dbReference type="EMBL" id="MEXH01000003">
    <property type="protein sequence ID" value="OGC92908.1"/>
    <property type="molecule type" value="Genomic_DNA"/>
</dbReference>